<dbReference type="EMBL" id="MUGX01000029">
    <property type="protein sequence ID" value="OXA84761.1"/>
    <property type="molecule type" value="Genomic_DNA"/>
</dbReference>
<keyword evidence="2" id="KW-1185">Reference proteome</keyword>
<gene>
    <name evidence="1" type="ORF">B0A73_19320</name>
</gene>
<reference evidence="1 2" key="1">
    <citation type="submission" date="2016-11" db="EMBL/GenBank/DDBJ databases">
        <title>Whole genomes of Flavobacteriaceae.</title>
        <authorList>
            <person name="Stine C."/>
            <person name="Li C."/>
            <person name="Tadesse D."/>
        </authorList>
    </citation>
    <scope>NUCLEOTIDE SEQUENCE [LARGE SCALE GENOMIC DNA]</scope>
    <source>
        <strain evidence="1 2">ATCC 51468</strain>
    </source>
</reference>
<name>A0ABX4BZ20_9FLAO</name>
<accession>A0ABX4BZ20</accession>
<evidence type="ECO:0000313" key="1">
    <source>
        <dbReference type="EMBL" id="OXA84761.1"/>
    </source>
</evidence>
<sequence>MKMEKNYILELDGRNIGYTKFEYADPPMGVIHGKIIFNEITSPYDFFKDHCLKFNVQINSDFPEDKFIDTVIIPQLKVFLENGDQLQGWGGAIAGMDTDFEIQFGGITSELMQSEFKHHYVNYYGHE</sequence>
<proteinExistence type="predicted"/>
<comment type="caution">
    <text evidence="1">The sequence shown here is derived from an EMBL/GenBank/DDBJ whole genome shotgun (WGS) entry which is preliminary data.</text>
</comment>
<organism evidence="1 2">
    <name type="scientific">Flavobacterium hibernum</name>
    <dbReference type="NCBI Taxonomy" id="37752"/>
    <lineage>
        <taxon>Bacteria</taxon>
        <taxon>Pseudomonadati</taxon>
        <taxon>Bacteroidota</taxon>
        <taxon>Flavobacteriia</taxon>
        <taxon>Flavobacteriales</taxon>
        <taxon>Flavobacteriaceae</taxon>
        <taxon>Flavobacterium</taxon>
    </lineage>
</organism>
<protein>
    <submittedName>
        <fullName evidence="1">Uncharacterized protein</fullName>
    </submittedName>
</protein>
<dbReference type="Proteomes" id="UP000198302">
    <property type="component" value="Unassembled WGS sequence"/>
</dbReference>
<evidence type="ECO:0000313" key="2">
    <source>
        <dbReference type="Proteomes" id="UP000198302"/>
    </source>
</evidence>